<dbReference type="GO" id="GO:0005694">
    <property type="term" value="C:chromosome"/>
    <property type="evidence" value="ECO:0007669"/>
    <property type="project" value="InterPro"/>
</dbReference>
<keyword evidence="6" id="KW-0235">DNA replication</keyword>
<evidence type="ECO:0000256" key="8">
    <source>
        <dbReference type="ARBA" id="ARBA00022741"/>
    </source>
</evidence>
<keyword evidence="17" id="KW-0539">Nucleus</keyword>
<dbReference type="SMART" id="SM00487">
    <property type="entry name" value="DEXDc"/>
    <property type="match status" value="1"/>
</dbReference>
<dbReference type="PANTHER" id="PTHR13710:SF152">
    <property type="entry name" value="ATP-DEPENDENT DNA HELICASE Q5"/>
    <property type="match status" value="1"/>
</dbReference>
<evidence type="ECO:0000256" key="18">
    <source>
        <dbReference type="ARBA" id="ARBA00023306"/>
    </source>
</evidence>
<feature type="compositionally biased region" description="Low complexity" evidence="26">
    <location>
        <begin position="616"/>
        <end position="641"/>
    </location>
</feature>
<dbReference type="NCBIfam" id="TIGR00614">
    <property type="entry name" value="recQ_fam"/>
    <property type="match status" value="1"/>
</dbReference>
<evidence type="ECO:0000256" key="2">
    <source>
        <dbReference type="ARBA" id="ARBA00004642"/>
    </source>
</evidence>
<evidence type="ECO:0000256" key="13">
    <source>
        <dbReference type="ARBA" id="ARBA00022840"/>
    </source>
</evidence>
<keyword evidence="18" id="KW-0131">Cell cycle</keyword>
<dbReference type="InterPro" id="IPR014001">
    <property type="entry name" value="Helicase_ATP-bd"/>
</dbReference>
<dbReference type="GO" id="GO:0006355">
    <property type="term" value="P:regulation of DNA-templated transcription"/>
    <property type="evidence" value="ECO:0007669"/>
    <property type="project" value="InterPro"/>
</dbReference>
<dbReference type="SMART" id="SM00490">
    <property type="entry name" value="HELICc"/>
    <property type="match status" value="1"/>
</dbReference>
<dbReference type="PROSITE" id="PS51194">
    <property type="entry name" value="HELICASE_CTER"/>
    <property type="match status" value="1"/>
</dbReference>
<evidence type="ECO:0000256" key="19">
    <source>
        <dbReference type="ARBA" id="ARBA00034617"/>
    </source>
</evidence>
<evidence type="ECO:0000256" key="24">
    <source>
        <dbReference type="ARBA" id="ARBA00078243"/>
    </source>
</evidence>
<dbReference type="Gene3D" id="6.10.250.3140">
    <property type="match status" value="1"/>
</dbReference>
<dbReference type="Pfam" id="PF00271">
    <property type="entry name" value="Helicase_C"/>
    <property type="match status" value="1"/>
</dbReference>
<evidence type="ECO:0000256" key="20">
    <source>
        <dbReference type="ARBA" id="ARBA00034808"/>
    </source>
</evidence>
<dbReference type="InterPro" id="IPR004589">
    <property type="entry name" value="DNA_helicase_ATP-dep_RecQ"/>
</dbReference>
<keyword evidence="16" id="KW-0413">Isomerase</keyword>
<keyword evidence="5" id="KW-0132">Cell division</keyword>
<dbReference type="GO" id="GO:0005654">
    <property type="term" value="C:nucleoplasm"/>
    <property type="evidence" value="ECO:0007669"/>
    <property type="project" value="UniProtKB-SubCell"/>
</dbReference>
<keyword evidence="4" id="KW-0597">Phosphoprotein</keyword>
<sequence length="1022" mass="110696">MASLKQSLKTHFGFDSFRSKLQEDVVKAVIKGDRDVFVCMPTGAGKSLCYQLPAVMSKGIALVISPLIALIQDQVDHLRELNIPACSINSKLPAGERHVIFADLQSESPKLKLLYITPEMVASPSFQPCLTGLCSRKLLSLLAVDEAHCVSQWGHDFRPDYLKLGNLRKRLRGVPCVALTATAPQKVQKDIADSLQLRSVLSYTTPVFRSNLFYDVIFRELLEDPYAHLHAFVKETLSLSSGAKGQGCGIVYCRTRENCETVAHQLTRLGVLSKPYHAGLPAGDRTEVQSDWMQGKVLVIVATISFGMGVDKANVRFVAHWNLAKSLASYYQESGRAGRDGLPSSCRTYYSPKDKEQMNFLIRKEVARKQKKRGSQKEMDKAGITDFEAMVSFCVQESCRHATISKFFGNAVPSCSRACDFCRAPTAVRAQLEKAASLSTHIAAAQSQGPRGAFGFDRDLYAGGRKGYGFERYDEEGDERGSGDEDPSERRKEFGNLFKKQMNLRKVRPLPQVYEDCLLREASSQKVPRLTVKAREHCLSLLQEALYGHQGADNTFDSDVISLAVDMEYEVFKSSKSSNLYKAAILKKASELKKGTAVGREKEEEKGGGVADRTSSDSSVSMVTGSSTEQEVNSSSRSSSSLYPPGELGGFTSASQVYSLKRKRVGAGLRGSSDPFQAARELMQASGRDAGPPAGTDSGGFYPDTSGGSRELPLAESPASLAPTSSSTRGGTVAAVTDSVGSLSKTDRAPSKKQQKMAEAAKTTHSISLYFQKKPPAGESTGRGDDTGPTETGGDVPTATGGPLGCPPATTAAAAEAAPEINGNNDSPAELVAMDTAAVCPVSRTDVILINDGDDDVNEGSRMREWEQLGGKADADMEPRAEAERSERSPPPPAKRSRPVLDPVSRRRVTFNPQVQESLLEVTNEPPKPATLKEVADIVVRCLDPFYKQGKFATKELFKSFARHLSHLLAEGRSRGRGQVKAEAKALIKKFFGSVTRCESEADWKLLQAPAGASVSDTKGAT</sequence>
<feature type="compositionally biased region" description="Basic and acidic residues" evidence="26">
    <location>
        <begin position="866"/>
        <end position="888"/>
    </location>
</feature>
<evidence type="ECO:0000256" key="21">
    <source>
        <dbReference type="ARBA" id="ARBA00049360"/>
    </source>
</evidence>
<comment type="subcellular location">
    <subcellularLocation>
        <location evidence="2">Nucleus</location>
        <location evidence="2">Nucleoplasm</location>
    </subcellularLocation>
</comment>
<dbReference type="FunFam" id="3.40.50.300:FF:000444">
    <property type="entry name" value="ATP-dependent DNA helicase"/>
    <property type="match status" value="1"/>
</dbReference>
<evidence type="ECO:0000313" key="30">
    <source>
        <dbReference type="Proteomes" id="UP001174136"/>
    </source>
</evidence>
<dbReference type="InterPro" id="IPR001650">
    <property type="entry name" value="Helicase_C-like"/>
</dbReference>
<dbReference type="InterPro" id="IPR013257">
    <property type="entry name" value="SRI"/>
</dbReference>
<dbReference type="Pfam" id="PF16124">
    <property type="entry name" value="RecQ_Zn_bind"/>
    <property type="match status" value="1"/>
</dbReference>
<evidence type="ECO:0000256" key="12">
    <source>
        <dbReference type="ARBA" id="ARBA00022833"/>
    </source>
</evidence>
<protein>
    <recommendedName>
        <fullName evidence="22">ATP-dependent DNA helicase Q5</fullName>
        <ecNumber evidence="20">5.6.2.4</ecNumber>
    </recommendedName>
    <alternativeName>
        <fullName evidence="23">DNA 3'-5' helicase RecQ5</fullName>
    </alternativeName>
    <alternativeName>
        <fullName evidence="24">DNA helicase, RecQ-like type 5</fullName>
    </alternativeName>
    <alternativeName>
        <fullName evidence="25">RecQ protein-like 5</fullName>
    </alternativeName>
</protein>
<dbReference type="AlphaFoldDB" id="A0AA47M2N7"/>
<dbReference type="InterPro" id="IPR027417">
    <property type="entry name" value="P-loop_NTPase"/>
</dbReference>
<feature type="domain" description="Helicase ATP-binding" evidence="27">
    <location>
        <begin position="27"/>
        <end position="201"/>
    </location>
</feature>
<dbReference type="FunFam" id="3.40.50.300:FF:000614">
    <property type="entry name" value="ATP-dependent DNA helicase"/>
    <property type="match status" value="1"/>
</dbReference>
<dbReference type="EMBL" id="JAOPHQ010006260">
    <property type="protein sequence ID" value="KAK0132506.1"/>
    <property type="molecule type" value="Genomic_DNA"/>
</dbReference>
<reference evidence="29" key="1">
    <citation type="journal article" date="2023" name="Front. Mar. Sci.">
        <title>A new Merluccius polli reference genome to investigate the effects of global change in West African waters.</title>
        <authorList>
            <person name="Mateo J.L."/>
            <person name="Blanco-Fernandez C."/>
            <person name="Garcia-Vazquez E."/>
            <person name="Machado-Schiaffino G."/>
        </authorList>
    </citation>
    <scope>NUCLEOTIDE SEQUENCE</scope>
    <source>
        <strain evidence="29">C29</strain>
        <tissue evidence="29">Fin</tissue>
    </source>
</reference>
<keyword evidence="11 29" id="KW-0347">Helicase</keyword>
<evidence type="ECO:0000256" key="6">
    <source>
        <dbReference type="ARBA" id="ARBA00022705"/>
    </source>
</evidence>
<keyword evidence="10" id="KW-0378">Hydrolase</keyword>
<dbReference type="GO" id="GO:0006260">
    <property type="term" value="P:DNA replication"/>
    <property type="evidence" value="ECO:0007669"/>
    <property type="project" value="UniProtKB-KW"/>
</dbReference>
<evidence type="ECO:0000259" key="27">
    <source>
        <dbReference type="PROSITE" id="PS51192"/>
    </source>
</evidence>
<dbReference type="EC" id="5.6.2.4" evidence="20"/>
<evidence type="ECO:0000256" key="16">
    <source>
        <dbReference type="ARBA" id="ARBA00023235"/>
    </source>
</evidence>
<dbReference type="GO" id="GO:0009378">
    <property type="term" value="F:four-way junction helicase activity"/>
    <property type="evidence" value="ECO:0007669"/>
    <property type="project" value="TreeGrafter"/>
</dbReference>
<evidence type="ECO:0000256" key="26">
    <source>
        <dbReference type="SAM" id="MobiDB-lite"/>
    </source>
</evidence>
<dbReference type="Pfam" id="PF00270">
    <property type="entry name" value="DEAD"/>
    <property type="match status" value="1"/>
</dbReference>
<feature type="region of interest" description="Disordered" evidence="26">
    <location>
        <begin position="866"/>
        <end position="908"/>
    </location>
</feature>
<dbReference type="PANTHER" id="PTHR13710">
    <property type="entry name" value="DNA HELICASE RECQ FAMILY MEMBER"/>
    <property type="match status" value="1"/>
</dbReference>
<dbReference type="Pfam" id="PF08236">
    <property type="entry name" value="SRI"/>
    <property type="match status" value="1"/>
</dbReference>
<evidence type="ECO:0000256" key="14">
    <source>
        <dbReference type="ARBA" id="ARBA00023125"/>
    </source>
</evidence>
<evidence type="ECO:0000256" key="15">
    <source>
        <dbReference type="ARBA" id="ARBA00023204"/>
    </source>
</evidence>
<dbReference type="GO" id="GO:0045934">
    <property type="term" value="P:negative regulation of nucleobase-containing compound metabolic process"/>
    <property type="evidence" value="ECO:0007669"/>
    <property type="project" value="UniProtKB-ARBA"/>
</dbReference>
<evidence type="ECO:0000256" key="17">
    <source>
        <dbReference type="ARBA" id="ARBA00023242"/>
    </source>
</evidence>
<dbReference type="SUPFAM" id="SSF52540">
    <property type="entry name" value="P-loop containing nucleoside triphosphate hydrolases"/>
    <property type="match status" value="1"/>
</dbReference>
<evidence type="ECO:0000256" key="25">
    <source>
        <dbReference type="ARBA" id="ARBA00084014"/>
    </source>
</evidence>
<dbReference type="Gene3D" id="6.10.250.2460">
    <property type="match status" value="1"/>
</dbReference>
<evidence type="ECO:0000256" key="4">
    <source>
        <dbReference type="ARBA" id="ARBA00022553"/>
    </source>
</evidence>
<evidence type="ECO:0000256" key="23">
    <source>
        <dbReference type="ARBA" id="ARBA00076757"/>
    </source>
</evidence>
<dbReference type="GO" id="GO:0005737">
    <property type="term" value="C:cytoplasm"/>
    <property type="evidence" value="ECO:0007669"/>
    <property type="project" value="TreeGrafter"/>
</dbReference>
<dbReference type="InterPro" id="IPR010716">
    <property type="entry name" value="RECQ5"/>
</dbReference>
<dbReference type="GO" id="GO:0000724">
    <property type="term" value="P:double-strand break repair via homologous recombination"/>
    <property type="evidence" value="ECO:0007669"/>
    <property type="project" value="TreeGrafter"/>
</dbReference>
<feature type="domain" description="Helicase C-terminal" evidence="28">
    <location>
        <begin position="224"/>
        <end position="383"/>
    </location>
</feature>
<dbReference type="Pfam" id="PF06959">
    <property type="entry name" value="RecQ5"/>
    <property type="match status" value="1"/>
</dbReference>
<evidence type="ECO:0000313" key="29">
    <source>
        <dbReference type="EMBL" id="KAK0132506.1"/>
    </source>
</evidence>
<dbReference type="GO" id="GO:0046872">
    <property type="term" value="F:metal ion binding"/>
    <property type="evidence" value="ECO:0007669"/>
    <property type="project" value="UniProtKB-KW"/>
</dbReference>
<dbReference type="GO" id="GO:0051301">
    <property type="term" value="P:cell division"/>
    <property type="evidence" value="ECO:0007669"/>
    <property type="project" value="UniProtKB-KW"/>
</dbReference>
<dbReference type="GO" id="GO:0016787">
    <property type="term" value="F:hydrolase activity"/>
    <property type="evidence" value="ECO:0007669"/>
    <property type="project" value="UniProtKB-KW"/>
</dbReference>
<accession>A0AA47M2N7</accession>
<keyword evidence="14" id="KW-0238">DNA-binding</keyword>
<comment type="catalytic activity">
    <reaction evidence="19">
        <text>Couples ATP hydrolysis with the unwinding of duplex DNA by translocating in the 3'-5' direction.</text>
        <dbReference type="EC" id="5.6.2.4"/>
    </reaction>
</comment>
<evidence type="ECO:0000256" key="7">
    <source>
        <dbReference type="ARBA" id="ARBA00022723"/>
    </source>
</evidence>
<evidence type="ECO:0000256" key="1">
    <source>
        <dbReference type="ARBA" id="ARBA00001947"/>
    </source>
</evidence>
<dbReference type="GO" id="GO:0043138">
    <property type="term" value="F:3'-5' DNA helicase activity"/>
    <property type="evidence" value="ECO:0007669"/>
    <property type="project" value="UniProtKB-EC"/>
</dbReference>
<feature type="region of interest" description="Disordered" evidence="26">
    <location>
        <begin position="667"/>
        <end position="829"/>
    </location>
</feature>
<keyword evidence="12" id="KW-0862">Zinc</keyword>
<comment type="cofactor">
    <cofactor evidence="1">
        <name>Zn(2+)</name>
        <dbReference type="ChEBI" id="CHEBI:29105"/>
    </cofactor>
</comment>
<feature type="compositionally biased region" description="Low complexity" evidence="26">
    <location>
        <begin position="787"/>
        <end position="819"/>
    </location>
</feature>
<comment type="catalytic activity">
    <reaction evidence="21">
        <text>ATP + H2O = ADP + phosphate + H(+)</text>
        <dbReference type="Rhea" id="RHEA:13065"/>
        <dbReference type="ChEBI" id="CHEBI:15377"/>
        <dbReference type="ChEBI" id="CHEBI:15378"/>
        <dbReference type="ChEBI" id="CHEBI:30616"/>
        <dbReference type="ChEBI" id="CHEBI:43474"/>
        <dbReference type="ChEBI" id="CHEBI:456216"/>
    </reaction>
</comment>
<evidence type="ECO:0000256" key="9">
    <source>
        <dbReference type="ARBA" id="ARBA00022763"/>
    </source>
</evidence>
<evidence type="ECO:0000256" key="11">
    <source>
        <dbReference type="ARBA" id="ARBA00022806"/>
    </source>
</evidence>
<name>A0AA47M2N7_MERPO</name>
<evidence type="ECO:0000256" key="10">
    <source>
        <dbReference type="ARBA" id="ARBA00022801"/>
    </source>
</evidence>
<gene>
    <name evidence="29" type="primary">RECQL5</name>
    <name evidence="29" type="ORF">N1851_032585</name>
</gene>
<dbReference type="GO" id="GO:0010605">
    <property type="term" value="P:negative regulation of macromolecule metabolic process"/>
    <property type="evidence" value="ECO:0007669"/>
    <property type="project" value="UniProtKB-ARBA"/>
</dbReference>
<proteinExistence type="inferred from homology"/>
<keyword evidence="7" id="KW-0479">Metal-binding</keyword>
<keyword evidence="15" id="KW-0234">DNA repair</keyword>
<dbReference type="GO" id="GO:0003677">
    <property type="term" value="F:DNA binding"/>
    <property type="evidence" value="ECO:0007669"/>
    <property type="project" value="UniProtKB-KW"/>
</dbReference>
<dbReference type="PROSITE" id="PS51192">
    <property type="entry name" value="HELICASE_ATP_BIND_1"/>
    <property type="match status" value="1"/>
</dbReference>
<evidence type="ECO:0000256" key="3">
    <source>
        <dbReference type="ARBA" id="ARBA00005446"/>
    </source>
</evidence>
<evidence type="ECO:0000256" key="5">
    <source>
        <dbReference type="ARBA" id="ARBA00022618"/>
    </source>
</evidence>
<comment type="caution">
    <text evidence="29">The sequence shown here is derived from an EMBL/GenBank/DDBJ whole genome shotgun (WGS) entry which is preliminary data.</text>
</comment>
<evidence type="ECO:0000259" key="28">
    <source>
        <dbReference type="PROSITE" id="PS51194"/>
    </source>
</evidence>
<dbReference type="Gene3D" id="3.40.50.300">
    <property type="entry name" value="P-loop containing nucleotide triphosphate hydrolases"/>
    <property type="match status" value="2"/>
</dbReference>
<feature type="compositionally biased region" description="Low complexity" evidence="26">
    <location>
        <begin position="711"/>
        <end position="728"/>
    </location>
</feature>
<dbReference type="CDD" id="cd18794">
    <property type="entry name" value="SF2_C_RecQ"/>
    <property type="match status" value="1"/>
</dbReference>
<feature type="region of interest" description="Disordered" evidence="26">
    <location>
        <begin position="594"/>
        <end position="647"/>
    </location>
</feature>
<keyword evidence="8" id="KW-0547">Nucleotide-binding</keyword>
<keyword evidence="30" id="KW-1185">Reference proteome</keyword>
<comment type="similarity">
    <text evidence="3">Belongs to the helicase family. RecQ subfamily.</text>
</comment>
<dbReference type="InterPro" id="IPR032284">
    <property type="entry name" value="RecQ_Zn-bd"/>
</dbReference>
<evidence type="ECO:0000256" key="22">
    <source>
        <dbReference type="ARBA" id="ARBA00074289"/>
    </source>
</evidence>
<dbReference type="Proteomes" id="UP001174136">
    <property type="component" value="Unassembled WGS sequence"/>
</dbReference>
<dbReference type="InterPro" id="IPR011545">
    <property type="entry name" value="DEAD/DEAH_box_helicase_dom"/>
</dbReference>
<keyword evidence="9" id="KW-0227">DNA damage</keyword>
<dbReference type="GO" id="GO:0005524">
    <property type="term" value="F:ATP binding"/>
    <property type="evidence" value="ECO:0007669"/>
    <property type="project" value="UniProtKB-KW"/>
</dbReference>
<organism evidence="29 30">
    <name type="scientific">Merluccius polli</name>
    <name type="common">Benguela hake</name>
    <name type="synonym">Merluccius cadenati</name>
    <dbReference type="NCBI Taxonomy" id="89951"/>
    <lineage>
        <taxon>Eukaryota</taxon>
        <taxon>Metazoa</taxon>
        <taxon>Chordata</taxon>
        <taxon>Craniata</taxon>
        <taxon>Vertebrata</taxon>
        <taxon>Euteleostomi</taxon>
        <taxon>Actinopterygii</taxon>
        <taxon>Neopterygii</taxon>
        <taxon>Teleostei</taxon>
        <taxon>Neoteleostei</taxon>
        <taxon>Acanthomorphata</taxon>
        <taxon>Zeiogadaria</taxon>
        <taxon>Gadariae</taxon>
        <taxon>Gadiformes</taxon>
        <taxon>Gadoidei</taxon>
        <taxon>Merlucciidae</taxon>
        <taxon>Merluccius</taxon>
    </lineage>
</organism>
<keyword evidence="13" id="KW-0067">ATP-binding</keyword>
<feature type="compositionally biased region" description="Basic and acidic residues" evidence="26">
    <location>
        <begin position="594"/>
        <end position="607"/>
    </location>
</feature>